<dbReference type="AlphaFoldDB" id="A0A1Y6K671"/>
<dbReference type="Pfam" id="PF12399">
    <property type="entry name" value="BCA_ABC_TP_C"/>
    <property type="match status" value="1"/>
</dbReference>
<dbReference type="PANTHER" id="PTHR45772:SF3">
    <property type="entry name" value="ABC TRANSPORTER ATP-BINDING PROTEIN"/>
    <property type="match status" value="1"/>
</dbReference>
<dbReference type="EMBL" id="LT859958">
    <property type="protein sequence ID" value="SMX54378.1"/>
    <property type="molecule type" value="Genomic_DNA"/>
</dbReference>
<dbReference type="GO" id="GO:0005524">
    <property type="term" value="F:ATP binding"/>
    <property type="evidence" value="ECO:0007669"/>
    <property type="project" value="UniProtKB-KW"/>
</dbReference>
<dbReference type="Proteomes" id="UP000195514">
    <property type="component" value="Chromosome I"/>
</dbReference>
<dbReference type="GO" id="GO:0005886">
    <property type="term" value="C:plasma membrane"/>
    <property type="evidence" value="ECO:0007669"/>
    <property type="project" value="TreeGrafter"/>
</dbReference>
<evidence type="ECO:0000256" key="2">
    <source>
        <dbReference type="ARBA" id="ARBA00022741"/>
    </source>
</evidence>
<dbReference type="InterPro" id="IPR003439">
    <property type="entry name" value="ABC_transporter-like_ATP-bd"/>
</dbReference>
<dbReference type="InterPro" id="IPR051120">
    <property type="entry name" value="ABC_AA/LPS_Transport"/>
</dbReference>
<keyword evidence="6" id="KW-1185">Reference proteome</keyword>
<dbReference type="SUPFAM" id="SSF52540">
    <property type="entry name" value="P-loop containing nucleoside triphosphate hydrolases"/>
    <property type="match status" value="1"/>
</dbReference>
<dbReference type="KEGG" id="abat:CFX1CAM_1313"/>
<protein>
    <submittedName>
        <fullName evidence="5">ABC transporter related</fullName>
    </submittedName>
</protein>
<evidence type="ECO:0000313" key="5">
    <source>
        <dbReference type="EMBL" id="SMX54378.1"/>
    </source>
</evidence>
<keyword evidence="2" id="KW-0547">Nucleotide-binding</keyword>
<dbReference type="OrthoDB" id="9805514at2"/>
<evidence type="ECO:0000259" key="4">
    <source>
        <dbReference type="PROSITE" id="PS50893"/>
    </source>
</evidence>
<accession>A0A1Y6K671</accession>
<feature type="domain" description="ABC transporter" evidence="4">
    <location>
        <begin position="7"/>
        <end position="250"/>
    </location>
</feature>
<evidence type="ECO:0000256" key="3">
    <source>
        <dbReference type="ARBA" id="ARBA00022840"/>
    </source>
</evidence>
<organism evidence="5 6">
    <name type="scientific">Candidatus Brevifilum fermentans</name>
    <dbReference type="NCBI Taxonomy" id="1986204"/>
    <lineage>
        <taxon>Bacteria</taxon>
        <taxon>Bacillati</taxon>
        <taxon>Chloroflexota</taxon>
        <taxon>Anaerolineae</taxon>
        <taxon>Anaerolineales</taxon>
        <taxon>Anaerolineaceae</taxon>
        <taxon>Candidatus Brevifilum</taxon>
    </lineage>
</organism>
<reference evidence="6" key="1">
    <citation type="submission" date="2017-05" db="EMBL/GenBank/DDBJ databases">
        <authorList>
            <person name="Kirkegaard R."/>
            <person name="Mcilroy J S."/>
        </authorList>
    </citation>
    <scope>NUCLEOTIDE SEQUENCE [LARGE SCALE GENOMIC DNA]</scope>
</reference>
<dbReference type="CDD" id="cd03219">
    <property type="entry name" value="ABC_Mj1267_LivG_branched"/>
    <property type="match status" value="1"/>
</dbReference>
<dbReference type="FunFam" id="3.40.50.300:FF:000421">
    <property type="entry name" value="Branched-chain amino acid ABC transporter ATP-binding protein"/>
    <property type="match status" value="1"/>
</dbReference>
<dbReference type="InterPro" id="IPR003593">
    <property type="entry name" value="AAA+_ATPase"/>
</dbReference>
<dbReference type="Pfam" id="PF00005">
    <property type="entry name" value="ABC_tran"/>
    <property type="match status" value="1"/>
</dbReference>
<keyword evidence="1" id="KW-0813">Transport</keyword>
<dbReference type="SMART" id="SM00382">
    <property type="entry name" value="AAA"/>
    <property type="match status" value="1"/>
</dbReference>
<keyword evidence="3" id="KW-0067">ATP-binding</keyword>
<dbReference type="Gene3D" id="3.40.50.300">
    <property type="entry name" value="P-loop containing nucleotide triphosphate hydrolases"/>
    <property type="match status" value="1"/>
</dbReference>
<dbReference type="PANTHER" id="PTHR45772">
    <property type="entry name" value="CONSERVED COMPONENT OF ABC TRANSPORTER FOR NATURAL AMINO ACIDS-RELATED"/>
    <property type="match status" value="1"/>
</dbReference>
<dbReference type="InterPro" id="IPR032823">
    <property type="entry name" value="BCA_ABC_TP_C"/>
</dbReference>
<dbReference type="PROSITE" id="PS50893">
    <property type="entry name" value="ABC_TRANSPORTER_2"/>
    <property type="match status" value="1"/>
</dbReference>
<name>A0A1Y6K671_9CHLR</name>
<dbReference type="InterPro" id="IPR027417">
    <property type="entry name" value="P-loop_NTPase"/>
</dbReference>
<proteinExistence type="predicted"/>
<evidence type="ECO:0000256" key="1">
    <source>
        <dbReference type="ARBA" id="ARBA00022448"/>
    </source>
</evidence>
<evidence type="ECO:0000313" key="6">
    <source>
        <dbReference type="Proteomes" id="UP000195514"/>
    </source>
</evidence>
<gene>
    <name evidence="5" type="ORF">CFX1CAM_1313</name>
</gene>
<sequence>MTTDIILEAKNLTKTFGGLMAVDDVSITIKKKIMHAIIGPNGAGKTTLFNLLSGVMPPTNGEVFYKGENITNLPPYKRAHLGIGRSYQITNIFPNLTVLENIRLATQARGGDNFKLFRKADDFQSYIDQAREVIKAVDLAGKEAFLAQNLPHGEKRKLELGIMLACDPELLLFDEPTAGMSSEQVPELIDIINRIVQQHERTAILVEHRMDVVMSISDVITVMNQGRILAEGTPSEIASNSQVQTAYLGDLYGELA</sequence>
<dbReference type="GO" id="GO:0016887">
    <property type="term" value="F:ATP hydrolysis activity"/>
    <property type="evidence" value="ECO:0007669"/>
    <property type="project" value="InterPro"/>
</dbReference>